<evidence type="ECO:0000313" key="5">
    <source>
        <dbReference type="Proteomes" id="UP000256877"/>
    </source>
</evidence>
<dbReference type="Proteomes" id="UP000651120">
    <property type="component" value="Unassembled WGS sequence"/>
</dbReference>
<dbReference type="RefSeq" id="WP_011008579.1">
    <property type="nucleotide sequence ID" value="NZ_DAIOPL010000009.1"/>
</dbReference>
<dbReference type="Gene3D" id="3.30.70.120">
    <property type="match status" value="1"/>
</dbReference>
<dbReference type="InterPro" id="IPR053426">
    <property type="entry name" value="CutA_tolerance"/>
</dbReference>
<dbReference type="InterPro" id="IPR015867">
    <property type="entry name" value="N-reg_PII/ATP_PRibTrfase_C"/>
</dbReference>
<comment type="similarity">
    <text evidence="1">Belongs to the CutA family.</text>
</comment>
<name>A0A371R6N1_9CREN</name>
<dbReference type="EMBL" id="NMUE01000030">
    <property type="protein sequence ID" value="RFA94893.1"/>
    <property type="molecule type" value="Genomic_DNA"/>
</dbReference>
<dbReference type="GO" id="GO:0010038">
    <property type="term" value="P:response to metal ion"/>
    <property type="evidence" value="ECO:0007669"/>
    <property type="project" value="InterPro"/>
</dbReference>
<dbReference type="InterPro" id="IPR011322">
    <property type="entry name" value="N-reg_PII-like_a/b"/>
</dbReference>
<dbReference type="Pfam" id="PF03091">
    <property type="entry name" value="CutA1"/>
    <property type="match status" value="1"/>
</dbReference>
<proteinExistence type="inferred from homology"/>
<evidence type="ECO:0000256" key="1">
    <source>
        <dbReference type="ARBA" id="ARBA00010169"/>
    </source>
</evidence>
<dbReference type="GO" id="GO:0005507">
    <property type="term" value="F:copper ion binding"/>
    <property type="evidence" value="ECO:0007669"/>
    <property type="project" value="TreeGrafter"/>
</dbReference>
<protein>
    <submittedName>
        <fullName evidence="4">Divalent-cation tolerance protein CutA</fullName>
    </submittedName>
</protein>
<reference evidence="2" key="2">
    <citation type="journal article" date="2020" name="bioRxiv">
        <title>A rank-normalized archaeal taxonomy based on genome phylogeny resolves widespread incomplete and uneven classifications.</title>
        <authorList>
            <person name="Rinke C."/>
            <person name="Chuvochina M."/>
            <person name="Mussig A.J."/>
            <person name="Chaumeil P.-A."/>
            <person name="Waite D.W."/>
            <person name="Whitman W.B."/>
            <person name="Parks D.H."/>
            <person name="Hugenholtz P."/>
        </authorList>
    </citation>
    <scope>NUCLEOTIDE SEQUENCE</scope>
    <source>
        <strain evidence="2">UBA8839</strain>
    </source>
</reference>
<evidence type="ECO:0000313" key="2">
    <source>
        <dbReference type="EMBL" id="HII47124.1"/>
    </source>
</evidence>
<dbReference type="SUPFAM" id="SSF54913">
    <property type="entry name" value="GlnB-like"/>
    <property type="match status" value="1"/>
</dbReference>
<dbReference type="InterPro" id="IPR004323">
    <property type="entry name" value="Ion_tolerance_CutA"/>
</dbReference>
<dbReference type="OrthoDB" id="8015at2157"/>
<dbReference type="AlphaFoldDB" id="A0A371R6N1"/>
<organism evidence="4 5">
    <name type="scientific">Pyrobaculum aerophilum</name>
    <dbReference type="NCBI Taxonomy" id="13773"/>
    <lineage>
        <taxon>Archaea</taxon>
        <taxon>Thermoproteota</taxon>
        <taxon>Thermoprotei</taxon>
        <taxon>Thermoproteales</taxon>
        <taxon>Thermoproteaceae</taxon>
        <taxon>Pyrobaculum</taxon>
    </lineage>
</organism>
<reference evidence="5 6" key="1">
    <citation type="submission" date="2017-07" db="EMBL/GenBank/DDBJ databases">
        <title>Draft genome sequence of aerobic hyperthermophilic archaea, Pyrobaculum aerophilum YKB31 and YKB32.</title>
        <authorList>
            <person name="Mochizuki T."/>
            <person name="Berliner A.J."/>
            <person name="Yoshida-Takashima Y."/>
            <person name="Takaki Y."/>
            <person name="Nunoura T."/>
            <person name="Takai K."/>
        </authorList>
    </citation>
    <scope>NUCLEOTIDE SEQUENCE [LARGE SCALE GENOMIC DNA]</scope>
    <source>
        <strain evidence="3 6">YKB31</strain>
        <strain evidence="4 5">YKB32</strain>
    </source>
</reference>
<gene>
    <name evidence="3" type="ORF">CGL51_09065</name>
    <name evidence="4" type="ORF">CGL52_01700</name>
    <name evidence="2" type="ORF">HA333_06685</name>
</gene>
<comment type="caution">
    <text evidence="4">The sequence shown here is derived from an EMBL/GenBank/DDBJ whole genome shotgun (WGS) entry which is preliminary data.</text>
</comment>
<accession>A0A371R6N1</accession>
<dbReference type="PANTHER" id="PTHR23419:SF8">
    <property type="entry name" value="FI09726P"/>
    <property type="match status" value="1"/>
</dbReference>
<dbReference type="PANTHER" id="PTHR23419">
    <property type="entry name" value="DIVALENT CATION TOLERANCE CUTA-RELATED"/>
    <property type="match status" value="1"/>
</dbReference>
<dbReference type="OMA" id="VYTTFPD"/>
<evidence type="ECO:0000313" key="6">
    <source>
        <dbReference type="Proteomes" id="UP000257123"/>
    </source>
</evidence>
<dbReference type="NCBIfam" id="NF041095">
    <property type="entry name" value="dival_cat_tol_CutA"/>
    <property type="match status" value="1"/>
</dbReference>
<dbReference type="EMBL" id="NMUF01000003">
    <property type="protein sequence ID" value="RFB00153.1"/>
    <property type="molecule type" value="Genomic_DNA"/>
</dbReference>
<dbReference type="EMBL" id="DUJP01000027">
    <property type="protein sequence ID" value="HII47124.1"/>
    <property type="molecule type" value="Genomic_DNA"/>
</dbReference>
<evidence type="ECO:0000313" key="4">
    <source>
        <dbReference type="EMBL" id="RFB00153.1"/>
    </source>
</evidence>
<evidence type="ECO:0000313" key="3">
    <source>
        <dbReference type="EMBL" id="RFA94893.1"/>
    </source>
</evidence>
<dbReference type="Proteomes" id="UP000257123">
    <property type="component" value="Unassembled WGS sequence"/>
</dbReference>
<dbReference type="GeneID" id="1464447"/>
<dbReference type="Proteomes" id="UP000256877">
    <property type="component" value="Unassembled WGS sequence"/>
</dbReference>
<sequence>MYSVVLITAPDRETAKKVARHVLEKRLAACVNMAGVSSMYWWEGKIEEADEVLLIVKTSADKVEELIKEVKAIHPYQVPEIIALPIASGYREYLKWVERETHA</sequence>